<keyword evidence="1" id="KW-0472">Membrane</keyword>
<gene>
    <name evidence="2" type="ORF">LY90DRAFT_159364</name>
</gene>
<keyword evidence="3" id="KW-1185">Reference proteome</keyword>
<protein>
    <submittedName>
        <fullName evidence="2">Uncharacterized protein</fullName>
    </submittedName>
</protein>
<sequence>MEKGVNFPTQWDKTNKYALLLFKRCKEYYKFGEEEKLYKSFIPSSLFHVICIIVIIYSIISLIFVIIRRDAYAKIKSNVNLSIIFSVGTIINVTSLYMKR</sequence>
<name>A0A1Y2FPL9_9FUNG</name>
<proteinExistence type="predicted"/>
<feature type="transmembrane region" description="Helical" evidence="1">
    <location>
        <begin position="46"/>
        <end position="67"/>
    </location>
</feature>
<evidence type="ECO:0000256" key="1">
    <source>
        <dbReference type="SAM" id="Phobius"/>
    </source>
</evidence>
<feature type="transmembrane region" description="Helical" evidence="1">
    <location>
        <begin position="79"/>
        <end position="98"/>
    </location>
</feature>
<dbReference type="AlphaFoldDB" id="A0A1Y2FPL9"/>
<keyword evidence="1" id="KW-1133">Transmembrane helix</keyword>
<comment type="caution">
    <text evidence="2">The sequence shown here is derived from an EMBL/GenBank/DDBJ whole genome shotgun (WGS) entry which is preliminary data.</text>
</comment>
<evidence type="ECO:0000313" key="2">
    <source>
        <dbReference type="EMBL" id="ORY85923.1"/>
    </source>
</evidence>
<dbReference type="Proteomes" id="UP000193920">
    <property type="component" value="Unassembled WGS sequence"/>
</dbReference>
<evidence type="ECO:0000313" key="3">
    <source>
        <dbReference type="Proteomes" id="UP000193920"/>
    </source>
</evidence>
<dbReference type="STRING" id="1754190.A0A1Y2FPL9"/>
<reference evidence="2 3" key="1">
    <citation type="submission" date="2016-08" db="EMBL/GenBank/DDBJ databases">
        <title>A Parts List for Fungal Cellulosomes Revealed by Comparative Genomics.</title>
        <authorList>
            <consortium name="DOE Joint Genome Institute"/>
            <person name="Haitjema C.H."/>
            <person name="Gilmore S.P."/>
            <person name="Henske J.K."/>
            <person name="Solomon K.V."/>
            <person name="De Groot R."/>
            <person name="Kuo A."/>
            <person name="Mondo S.J."/>
            <person name="Salamov A.A."/>
            <person name="Labutti K."/>
            <person name="Zhao Z."/>
            <person name="Chiniquy J."/>
            <person name="Barry K."/>
            <person name="Brewer H.M."/>
            <person name="Purvine S.O."/>
            <person name="Wright A.T."/>
            <person name="Boxma B."/>
            <person name="Van Alen T."/>
            <person name="Hackstein J.H."/>
            <person name="Baker S.E."/>
            <person name="Grigoriev I.V."/>
            <person name="O'Malley M.A."/>
        </authorList>
    </citation>
    <scope>NUCLEOTIDE SEQUENCE [LARGE SCALE GENOMIC DNA]</scope>
    <source>
        <strain evidence="2 3">G1</strain>
    </source>
</reference>
<accession>A0A1Y2FPL9</accession>
<dbReference type="EMBL" id="MCOG01000003">
    <property type="protein sequence ID" value="ORY85923.1"/>
    <property type="molecule type" value="Genomic_DNA"/>
</dbReference>
<organism evidence="2 3">
    <name type="scientific">Neocallimastix californiae</name>
    <dbReference type="NCBI Taxonomy" id="1754190"/>
    <lineage>
        <taxon>Eukaryota</taxon>
        <taxon>Fungi</taxon>
        <taxon>Fungi incertae sedis</taxon>
        <taxon>Chytridiomycota</taxon>
        <taxon>Chytridiomycota incertae sedis</taxon>
        <taxon>Neocallimastigomycetes</taxon>
        <taxon>Neocallimastigales</taxon>
        <taxon>Neocallimastigaceae</taxon>
        <taxon>Neocallimastix</taxon>
    </lineage>
</organism>
<keyword evidence="1" id="KW-0812">Transmembrane</keyword>